<dbReference type="SUPFAM" id="SSF51419">
    <property type="entry name" value="PLP-binding barrel"/>
    <property type="match status" value="1"/>
</dbReference>
<dbReference type="Proteomes" id="UP000005143">
    <property type="component" value="Unassembled WGS sequence"/>
</dbReference>
<keyword evidence="2" id="KW-0560">Oxidoreductase</keyword>
<dbReference type="GO" id="GO:0008721">
    <property type="term" value="F:D-serine ammonia-lyase activity"/>
    <property type="evidence" value="ECO:0007669"/>
    <property type="project" value="TreeGrafter"/>
</dbReference>
<dbReference type="InterPro" id="IPR029066">
    <property type="entry name" value="PLP-binding_barrel"/>
</dbReference>
<dbReference type="OrthoDB" id="2445260at2"/>
<proteinExistence type="predicted"/>
<dbReference type="GO" id="GO:0036088">
    <property type="term" value="P:D-serine catabolic process"/>
    <property type="evidence" value="ECO:0007669"/>
    <property type="project" value="TreeGrafter"/>
</dbReference>
<dbReference type="Gene3D" id="3.20.20.10">
    <property type="entry name" value="Alanine racemase"/>
    <property type="match status" value="1"/>
</dbReference>
<dbReference type="CDD" id="cd06813">
    <property type="entry name" value="PLPDE_III_DSD_D-TA_like_2"/>
    <property type="match status" value="1"/>
</dbReference>
<dbReference type="InterPro" id="IPR051466">
    <property type="entry name" value="D-amino_acid_metab_enzyme"/>
</dbReference>
<name>H0E3U3_9ACTN</name>
<sequence>MTGSADQHARLERATDGLDAPFACVDLDAFDANRADMARRAGGTPIRVASKSIRCRALIRRALDDPAYRGVLALTLPEALWLSDHGHDDIVVAYPSTDRGALRRLVAVGGSASDPPQRLAVMVDAVEHLDLLERAGADAERPVDVCLELDSGLWLGGGRVRIGAKRSPLHTPQQLAALAAEVVRRPGLRLVGVMAYESQIAGVGDRPGNLLMGRTIGAMQRLSARELARRRGRAIAAVERVAGPLALVNAGGTGSLESSSSERAVTEVAAGSGLLAPALFDTYSRFTPAPAAFFALPIVRRPGPGVVTALGGGYVASGAAGPDRLPRPTYPEGLRLDGQEGAGEAQTPLLGEAADRLAIGDRVWFRHTKAGELCERFDRLFLIQGDEIVDEVPTYRGEGRCFL</sequence>
<dbReference type="PANTHER" id="PTHR28004:SF2">
    <property type="entry name" value="D-SERINE DEHYDRATASE"/>
    <property type="match status" value="1"/>
</dbReference>
<dbReference type="InterPro" id="IPR001608">
    <property type="entry name" value="Ala_racemase_N"/>
</dbReference>
<dbReference type="Pfam" id="PF01168">
    <property type="entry name" value="Ala_racemase_N"/>
    <property type="match status" value="1"/>
</dbReference>
<reference evidence="2 3" key="1">
    <citation type="journal article" date="2013" name="Biodegradation">
        <title>Quantitative proteomic analysis of ibuprofen-degrading Patulibacter sp. strain I11.</title>
        <authorList>
            <person name="Almeida B."/>
            <person name="Kjeldal H."/>
            <person name="Lolas I."/>
            <person name="Knudsen A.D."/>
            <person name="Carvalho G."/>
            <person name="Nielsen K.L."/>
            <person name="Barreto Crespo M.T."/>
            <person name="Stensballe A."/>
            <person name="Nielsen J.L."/>
        </authorList>
    </citation>
    <scope>NUCLEOTIDE SEQUENCE [LARGE SCALE GENOMIC DNA]</scope>
    <source>
        <strain evidence="2 3">I11</strain>
    </source>
</reference>
<dbReference type="RefSeq" id="WP_007572649.1">
    <property type="nucleotide sequence ID" value="NZ_AGUD01000081.1"/>
</dbReference>
<gene>
    <name evidence="2" type="ORF">PAI11_14670</name>
</gene>
<evidence type="ECO:0000313" key="3">
    <source>
        <dbReference type="Proteomes" id="UP000005143"/>
    </source>
</evidence>
<accession>H0E3U3</accession>
<organism evidence="2 3">
    <name type="scientific">Patulibacter medicamentivorans</name>
    <dbReference type="NCBI Taxonomy" id="1097667"/>
    <lineage>
        <taxon>Bacteria</taxon>
        <taxon>Bacillati</taxon>
        <taxon>Actinomycetota</taxon>
        <taxon>Thermoleophilia</taxon>
        <taxon>Solirubrobacterales</taxon>
        <taxon>Patulibacteraceae</taxon>
        <taxon>Patulibacter</taxon>
    </lineage>
</organism>
<dbReference type="PATRIC" id="fig|1097667.3.peg.1457"/>
<dbReference type="EMBL" id="AGUD01000081">
    <property type="protein sequence ID" value="EHN11662.1"/>
    <property type="molecule type" value="Genomic_DNA"/>
</dbReference>
<protein>
    <submittedName>
        <fullName evidence="2">L-gulono-14-lactone oxidase</fullName>
        <ecNumber evidence="2">1.1.3.8</ecNumber>
    </submittedName>
</protein>
<dbReference type="GO" id="GO:0050105">
    <property type="term" value="F:L-gulonolactone oxidase activity"/>
    <property type="evidence" value="ECO:0007669"/>
    <property type="project" value="UniProtKB-EC"/>
</dbReference>
<evidence type="ECO:0000259" key="1">
    <source>
        <dbReference type="Pfam" id="PF01168"/>
    </source>
</evidence>
<dbReference type="EC" id="1.1.3.8" evidence="2"/>
<comment type="caution">
    <text evidence="2">The sequence shown here is derived from an EMBL/GenBank/DDBJ whole genome shotgun (WGS) entry which is preliminary data.</text>
</comment>
<dbReference type="AlphaFoldDB" id="H0E3U3"/>
<keyword evidence="3" id="KW-1185">Reference proteome</keyword>
<dbReference type="PANTHER" id="PTHR28004">
    <property type="entry name" value="ZGC:162816-RELATED"/>
    <property type="match status" value="1"/>
</dbReference>
<feature type="domain" description="Alanine racemase N-terminal" evidence="1">
    <location>
        <begin position="25"/>
        <end position="200"/>
    </location>
</feature>
<evidence type="ECO:0000313" key="2">
    <source>
        <dbReference type="EMBL" id="EHN11662.1"/>
    </source>
</evidence>